<feature type="transmembrane region" description="Helical" evidence="1">
    <location>
        <begin position="5"/>
        <end position="22"/>
    </location>
</feature>
<keyword evidence="1" id="KW-1133">Transmembrane helix</keyword>
<keyword evidence="1" id="KW-0812">Transmembrane</keyword>
<organism evidence="2 3">
    <name type="scientific">Myroides marinus</name>
    <dbReference type="NCBI Taxonomy" id="703342"/>
    <lineage>
        <taxon>Bacteria</taxon>
        <taxon>Pseudomonadati</taxon>
        <taxon>Bacteroidota</taxon>
        <taxon>Flavobacteriia</taxon>
        <taxon>Flavobacteriales</taxon>
        <taxon>Flavobacteriaceae</taxon>
        <taxon>Myroides</taxon>
    </lineage>
</organism>
<evidence type="ECO:0000256" key="1">
    <source>
        <dbReference type="SAM" id="Phobius"/>
    </source>
</evidence>
<accession>A0A1H6WYW3</accession>
<proteinExistence type="predicted"/>
<evidence type="ECO:0000313" key="3">
    <source>
        <dbReference type="Proteomes" id="UP000183077"/>
    </source>
</evidence>
<name>A0A1H6WYW3_9FLAO</name>
<sequence length="60" mass="7026">MKNNFVLYLLVLTPLIISFFVFIKNLDNEQTWKIVASTSGFLVFLFLSIIFLIQQKKKAK</sequence>
<feature type="transmembrane region" description="Helical" evidence="1">
    <location>
        <begin position="34"/>
        <end position="53"/>
    </location>
</feature>
<dbReference type="EMBL" id="FNYS01000016">
    <property type="protein sequence ID" value="SEJ20464.1"/>
    <property type="molecule type" value="Genomic_DNA"/>
</dbReference>
<gene>
    <name evidence="2" type="ORF">SAMN04488018_11658</name>
</gene>
<keyword evidence="1" id="KW-0472">Membrane</keyword>
<reference evidence="2 3" key="1">
    <citation type="submission" date="2016-10" db="EMBL/GenBank/DDBJ databases">
        <authorList>
            <person name="de Groot N.N."/>
        </authorList>
    </citation>
    <scope>NUCLEOTIDE SEQUENCE [LARGE SCALE GENOMIC DNA]</scope>
    <source>
        <strain evidence="2 3">DSM 23048</strain>
    </source>
</reference>
<protein>
    <submittedName>
        <fullName evidence="2">Uncharacterized protein</fullName>
    </submittedName>
</protein>
<dbReference type="Proteomes" id="UP000183077">
    <property type="component" value="Unassembled WGS sequence"/>
</dbReference>
<evidence type="ECO:0000313" key="2">
    <source>
        <dbReference type="EMBL" id="SEJ20464.1"/>
    </source>
</evidence>
<dbReference type="AlphaFoldDB" id="A0A1H6WYW3"/>